<sequence length="215" mass="24613">MVQLVEEKETEPIPVNDDKDEGEINFEAELTSALDDLDDERRKNKKISRFLNIKKEVSVLIGKLEESKKTTNELDEQLSLKVIENNTLIEKIFSLKLQLEEQELKIKNFFVLEEELIKLKEVQKMMKAESPLPIENLEGPQAERSRALDEILSVQRLAGTKYGLGFILESLQQEMARKSKGGVAENRTPVTQKQKGKQVIFAQRGSTIGTRRRSM</sequence>
<protein>
    <submittedName>
        <fullName evidence="2">Uncharacterized protein</fullName>
    </submittedName>
</protein>
<feature type="compositionally biased region" description="Basic and acidic residues" evidence="1">
    <location>
        <begin position="1"/>
        <end position="11"/>
    </location>
</feature>
<dbReference type="EMBL" id="JAMYWD010000011">
    <property type="protein sequence ID" value="KAJ4954309.1"/>
    <property type="molecule type" value="Genomic_DNA"/>
</dbReference>
<gene>
    <name evidence="2" type="ORF">NE237_011092</name>
</gene>
<feature type="region of interest" description="Disordered" evidence="1">
    <location>
        <begin position="1"/>
        <end position="20"/>
    </location>
</feature>
<dbReference type="Proteomes" id="UP001141806">
    <property type="component" value="Unassembled WGS sequence"/>
</dbReference>
<accession>A0A9Q0GZ84</accession>
<name>A0A9Q0GZ84_9MAGN</name>
<reference evidence="2" key="1">
    <citation type="journal article" date="2023" name="Plant J.">
        <title>The genome of the king protea, Protea cynaroides.</title>
        <authorList>
            <person name="Chang J."/>
            <person name="Duong T.A."/>
            <person name="Schoeman C."/>
            <person name="Ma X."/>
            <person name="Roodt D."/>
            <person name="Barker N."/>
            <person name="Li Z."/>
            <person name="Van de Peer Y."/>
            <person name="Mizrachi E."/>
        </authorList>
    </citation>
    <scope>NUCLEOTIDE SEQUENCE</scope>
    <source>
        <tissue evidence="2">Young leaves</tissue>
    </source>
</reference>
<proteinExistence type="predicted"/>
<evidence type="ECO:0000313" key="3">
    <source>
        <dbReference type="Proteomes" id="UP001141806"/>
    </source>
</evidence>
<comment type="caution">
    <text evidence="2">The sequence shown here is derived from an EMBL/GenBank/DDBJ whole genome shotgun (WGS) entry which is preliminary data.</text>
</comment>
<keyword evidence="3" id="KW-1185">Reference proteome</keyword>
<evidence type="ECO:0000313" key="2">
    <source>
        <dbReference type="EMBL" id="KAJ4954309.1"/>
    </source>
</evidence>
<dbReference type="AlphaFoldDB" id="A0A9Q0GZ84"/>
<evidence type="ECO:0000256" key="1">
    <source>
        <dbReference type="SAM" id="MobiDB-lite"/>
    </source>
</evidence>
<organism evidence="2 3">
    <name type="scientific">Protea cynaroides</name>
    <dbReference type="NCBI Taxonomy" id="273540"/>
    <lineage>
        <taxon>Eukaryota</taxon>
        <taxon>Viridiplantae</taxon>
        <taxon>Streptophyta</taxon>
        <taxon>Embryophyta</taxon>
        <taxon>Tracheophyta</taxon>
        <taxon>Spermatophyta</taxon>
        <taxon>Magnoliopsida</taxon>
        <taxon>Proteales</taxon>
        <taxon>Proteaceae</taxon>
        <taxon>Protea</taxon>
    </lineage>
</organism>